<dbReference type="AlphaFoldDB" id="A0A7C8KM22"/>
<keyword evidence="5" id="KW-1185">Reference proteome</keyword>
<accession>A0A7C8KM22</accession>
<feature type="binding site" evidence="2">
    <location>
        <position position="91"/>
    </location>
    <ligand>
        <name>substrate</name>
    </ligand>
</feature>
<feature type="active site" description="Charge relay system" evidence="1">
    <location>
        <position position="302"/>
    </location>
</feature>
<protein>
    <submittedName>
        <fullName evidence="4">Acetylxylan esterase</fullName>
    </submittedName>
</protein>
<dbReference type="Pfam" id="PF05448">
    <property type="entry name" value="AXE1"/>
    <property type="match status" value="1"/>
</dbReference>
<dbReference type="PANTHER" id="PTHR40111">
    <property type="entry name" value="CEPHALOSPORIN-C DEACETYLASE"/>
    <property type="match status" value="1"/>
</dbReference>
<dbReference type="InterPro" id="IPR008391">
    <property type="entry name" value="AXE1_dom"/>
</dbReference>
<feature type="active site" description="Charge relay system" evidence="1">
    <location>
        <position position="273"/>
    </location>
</feature>
<evidence type="ECO:0000256" key="2">
    <source>
        <dbReference type="PIRSR" id="PIRSR639069-2"/>
    </source>
</evidence>
<sequence>MHVDMPLDQLEKYLGINPKPDDFDLYWDRALQELEKQSLDYELEEAAIQPEFASCYHLYFRGVGGAKVHAKLVKPNQDITTGQGIAIFHGYSVDSGDWLDKLAFAAQGFTVLALDCRGQGGKSEDNLMTKGPTFKGHIIRGLDDPNPDKLYYRQVFLDTVQTVRILKSMDTVDPDRIGVYGQSQGGALAVACAALEPSVKHLFAVHPFLADYERVWNMDIQNSAYEEIAYYFRCFDPTHSRHQEVFKKLGYIDIQHLANRINASVNWVTGLRDHICPPSTQHAAYNKIKSKKKMTLYHEFGHEHLPNHIDYAFQQFVRIL</sequence>
<dbReference type="InterPro" id="IPR029058">
    <property type="entry name" value="AB_hydrolase_fold"/>
</dbReference>
<dbReference type="Gene3D" id="3.40.50.1820">
    <property type="entry name" value="alpha/beta hydrolase"/>
    <property type="match status" value="1"/>
</dbReference>
<dbReference type="EMBL" id="WEID01000134">
    <property type="protein sequence ID" value="KAB8125596.1"/>
    <property type="molecule type" value="Genomic_DNA"/>
</dbReference>
<evidence type="ECO:0000256" key="1">
    <source>
        <dbReference type="PIRSR" id="PIRSR639069-1"/>
    </source>
</evidence>
<evidence type="ECO:0000259" key="3">
    <source>
        <dbReference type="Pfam" id="PF05448"/>
    </source>
</evidence>
<dbReference type="GO" id="GO:0005976">
    <property type="term" value="P:polysaccharide metabolic process"/>
    <property type="evidence" value="ECO:0007669"/>
    <property type="project" value="TreeGrafter"/>
</dbReference>
<feature type="domain" description="Acetyl xylan esterase" evidence="3">
    <location>
        <begin position="3"/>
        <end position="316"/>
    </location>
</feature>
<dbReference type="RefSeq" id="WP_153407087.1">
    <property type="nucleotide sequence ID" value="NZ_ML762464.1"/>
</dbReference>
<evidence type="ECO:0000313" key="4">
    <source>
        <dbReference type="EMBL" id="KAB8125596.1"/>
    </source>
</evidence>
<gene>
    <name evidence="4" type="ORF">F9U64_22300</name>
</gene>
<dbReference type="PANTHER" id="PTHR40111:SF1">
    <property type="entry name" value="CEPHALOSPORIN-C DEACETYLASE"/>
    <property type="match status" value="1"/>
</dbReference>
<organism evidence="4 5">
    <name type="scientific">Gracilibacillus oryzae</name>
    <dbReference type="NCBI Taxonomy" id="1672701"/>
    <lineage>
        <taxon>Bacteria</taxon>
        <taxon>Bacillati</taxon>
        <taxon>Bacillota</taxon>
        <taxon>Bacilli</taxon>
        <taxon>Bacillales</taxon>
        <taxon>Bacillaceae</taxon>
        <taxon>Gracilibacillus</taxon>
    </lineage>
</organism>
<dbReference type="SUPFAM" id="SSF53474">
    <property type="entry name" value="alpha/beta-Hydrolases"/>
    <property type="match status" value="1"/>
</dbReference>
<dbReference type="InterPro" id="IPR039069">
    <property type="entry name" value="CE7"/>
</dbReference>
<comment type="caution">
    <text evidence="4">The sequence shown here is derived from an EMBL/GenBank/DDBJ whole genome shotgun (WGS) entry which is preliminary data.</text>
</comment>
<dbReference type="Proteomes" id="UP000480246">
    <property type="component" value="Unassembled WGS sequence"/>
</dbReference>
<dbReference type="GO" id="GO:0052689">
    <property type="term" value="F:carboxylic ester hydrolase activity"/>
    <property type="evidence" value="ECO:0007669"/>
    <property type="project" value="TreeGrafter"/>
</dbReference>
<feature type="active site" description="Nucleophile" evidence="1">
    <location>
        <position position="183"/>
    </location>
</feature>
<reference evidence="4 5" key="1">
    <citation type="submission" date="2019-10" db="EMBL/GenBank/DDBJ databases">
        <title>Gracilibacillus sp. nov. isolated from rice seeds.</title>
        <authorList>
            <person name="He S."/>
        </authorList>
    </citation>
    <scope>NUCLEOTIDE SEQUENCE [LARGE SCALE GENOMIC DNA]</scope>
    <source>
        <strain evidence="4 5">TD8</strain>
    </source>
</reference>
<dbReference type="OrthoDB" id="9770528at2"/>
<proteinExistence type="predicted"/>
<name>A0A7C8KM22_9BACI</name>
<evidence type="ECO:0000313" key="5">
    <source>
        <dbReference type="Proteomes" id="UP000480246"/>
    </source>
</evidence>